<dbReference type="Pfam" id="PF07690">
    <property type="entry name" value="MFS_1"/>
    <property type="match status" value="2"/>
</dbReference>
<dbReference type="InterPro" id="IPR044772">
    <property type="entry name" value="NO3_transporter"/>
</dbReference>
<keyword evidence="4 8" id="KW-0812">Transmembrane</keyword>
<dbReference type="Gene3D" id="1.20.1250.20">
    <property type="entry name" value="MFS general substrate transporter like domains"/>
    <property type="match status" value="2"/>
</dbReference>
<evidence type="ECO:0000256" key="6">
    <source>
        <dbReference type="ARBA" id="ARBA00023063"/>
    </source>
</evidence>
<feature type="transmembrane region" description="Helical" evidence="8">
    <location>
        <begin position="175"/>
        <end position="195"/>
    </location>
</feature>
<evidence type="ECO:0000256" key="1">
    <source>
        <dbReference type="ARBA" id="ARBA00004651"/>
    </source>
</evidence>
<dbReference type="SUPFAM" id="SSF103473">
    <property type="entry name" value="MFS general substrate transporter"/>
    <property type="match status" value="1"/>
</dbReference>
<keyword evidence="3 8" id="KW-0813">Transport</keyword>
<sequence>MLQGLLSFRGPFRILNLSWFAFFLTFVVWFNYAPFSTTVQHDLGLTVGQARIISLCNLAFAIPARIIIGMLLDRFGPRITFSSLLVYAAFPTLAFAFAQNFNQLVLSRLAMGIVGAGFVVGIRLVAEWFPPKDIGFAQGIYGGWGNFGSFAAEAALPAIAAGTAFLSVGHTNWRLAIALTGIATAVFGVIFYCNVQDTPPGKVYQRPARNGAMEVTSAKSFWALSITNIPLFGALALIVWRLQKANFLTANVMYAIWISLTALYLIQAYKAWEVNREVVTGQKHYPPQDRYQISQVFVLELAYAVSFGSELAVVSMLPEFFEHTFNINHAIAGPIAATYPLMNLVSRPAGGLISDKIGSRKWTLTVMTGGVGLGYLIMSQITANWHLAIVIIVTMLCAFFVFAAAGATFGIASLIKREVTGQIAGNIGAYGSVGSVIYATLYSFLPQTVAGNRSFFEVLGIAAVIVCFLCVFILKEPKVIASKDLAEEAMLLGH</sequence>
<dbReference type="InterPro" id="IPR036259">
    <property type="entry name" value="MFS_trans_sf"/>
</dbReference>
<organism evidence="10 11">
    <name type="scientific">Microcoleus asticus IPMA8</name>
    <dbReference type="NCBI Taxonomy" id="2563858"/>
    <lineage>
        <taxon>Bacteria</taxon>
        <taxon>Bacillati</taxon>
        <taxon>Cyanobacteriota</taxon>
        <taxon>Cyanophyceae</taxon>
        <taxon>Oscillatoriophycideae</taxon>
        <taxon>Oscillatoriales</taxon>
        <taxon>Microcoleaceae</taxon>
        <taxon>Microcoleus</taxon>
        <taxon>Microcoleus asticus</taxon>
    </lineage>
</organism>
<evidence type="ECO:0000256" key="8">
    <source>
        <dbReference type="RuleBase" id="RU366033"/>
    </source>
</evidence>
<feature type="transmembrane region" description="Helical" evidence="8">
    <location>
        <begin position="147"/>
        <end position="169"/>
    </location>
</feature>
<evidence type="ECO:0000256" key="7">
    <source>
        <dbReference type="ARBA" id="ARBA00023136"/>
    </source>
</evidence>
<feature type="transmembrane region" description="Helical" evidence="8">
    <location>
        <begin position="387"/>
        <end position="415"/>
    </location>
</feature>
<evidence type="ECO:0000313" key="10">
    <source>
        <dbReference type="EMBL" id="NQE37579.1"/>
    </source>
</evidence>
<proteinExistence type="inferred from homology"/>
<evidence type="ECO:0000256" key="5">
    <source>
        <dbReference type="ARBA" id="ARBA00022989"/>
    </source>
</evidence>
<keyword evidence="5 8" id="KW-1133">Transmembrane helix</keyword>
<dbReference type="PROSITE" id="PS50850">
    <property type="entry name" value="MFS"/>
    <property type="match status" value="1"/>
</dbReference>
<keyword evidence="11" id="KW-1185">Reference proteome</keyword>
<accession>A0ABX2D4M3</accession>
<dbReference type="InterPro" id="IPR011701">
    <property type="entry name" value="MFS"/>
</dbReference>
<feature type="transmembrane region" description="Helical" evidence="8">
    <location>
        <begin position="455"/>
        <end position="474"/>
    </location>
</feature>
<keyword evidence="6 8" id="KW-0534">Nitrate assimilation</keyword>
<feature type="transmembrane region" description="Helical" evidence="8">
    <location>
        <begin position="221"/>
        <end position="242"/>
    </location>
</feature>
<feature type="transmembrane region" description="Helical" evidence="8">
    <location>
        <begin position="248"/>
        <end position="266"/>
    </location>
</feature>
<comment type="similarity">
    <text evidence="2 8">Belongs to the major facilitator superfamily. Nitrate/nitrite porter (TC 2.A.1.8) family.</text>
</comment>
<dbReference type="PANTHER" id="PTHR23515">
    <property type="entry name" value="HIGH-AFFINITY NITRATE TRANSPORTER 2.3"/>
    <property type="match status" value="1"/>
</dbReference>
<feature type="transmembrane region" description="Helical" evidence="8">
    <location>
        <begin position="52"/>
        <end position="72"/>
    </location>
</feature>
<evidence type="ECO:0000256" key="3">
    <source>
        <dbReference type="ARBA" id="ARBA00022448"/>
    </source>
</evidence>
<dbReference type="NCBIfam" id="TIGR00886">
    <property type="entry name" value="2A0108"/>
    <property type="match status" value="1"/>
</dbReference>
<feature type="transmembrane region" description="Helical" evidence="8">
    <location>
        <begin position="12"/>
        <end position="32"/>
    </location>
</feature>
<dbReference type="Proteomes" id="UP000702425">
    <property type="component" value="Unassembled WGS sequence"/>
</dbReference>
<feature type="transmembrane region" description="Helical" evidence="8">
    <location>
        <begin position="427"/>
        <end position="449"/>
    </location>
</feature>
<evidence type="ECO:0000256" key="2">
    <source>
        <dbReference type="ARBA" id="ARBA00008432"/>
    </source>
</evidence>
<dbReference type="RefSeq" id="WP_172191709.1">
    <property type="nucleotide sequence ID" value="NZ_CAWPPK010000043.1"/>
</dbReference>
<feature type="transmembrane region" description="Helical" evidence="8">
    <location>
        <begin position="79"/>
        <end position="98"/>
    </location>
</feature>
<comment type="subcellular location">
    <subcellularLocation>
        <location evidence="1 8">Cell membrane</location>
        <topology evidence="1 8">Multi-pass membrane protein</topology>
    </subcellularLocation>
</comment>
<evidence type="ECO:0000256" key="4">
    <source>
        <dbReference type="ARBA" id="ARBA00022692"/>
    </source>
</evidence>
<dbReference type="InterPro" id="IPR004737">
    <property type="entry name" value="NO3_transporter_NarK/NarU-like"/>
</dbReference>
<keyword evidence="7 8" id="KW-0472">Membrane</keyword>
<name>A0ABX2D4M3_9CYAN</name>
<keyword evidence="8" id="KW-1003">Cell membrane</keyword>
<dbReference type="InterPro" id="IPR020846">
    <property type="entry name" value="MFS_dom"/>
</dbReference>
<dbReference type="EMBL" id="SRRZ01000137">
    <property type="protein sequence ID" value="NQE37579.1"/>
    <property type="molecule type" value="Genomic_DNA"/>
</dbReference>
<feature type="domain" description="Major facilitator superfamily (MFS) profile" evidence="9">
    <location>
        <begin position="11"/>
        <end position="478"/>
    </location>
</feature>
<evidence type="ECO:0000259" key="9">
    <source>
        <dbReference type="PROSITE" id="PS50850"/>
    </source>
</evidence>
<feature type="transmembrane region" description="Helical" evidence="8">
    <location>
        <begin position="104"/>
        <end position="126"/>
    </location>
</feature>
<reference evidence="10 11" key="1">
    <citation type="journal article" date="2020" name="Sci. Rep.">
        <title>A novel cyanobacterial geosmin producer, revising GeoA distribution and dispersion patterns in Bacteria.</title>
        <authorList>
            <person name="Churro C."/>
            <person name="Semedo-Aguiar A.P."/>
            <person name="Silva A.D."/>
            <person name="Pereira-Leal J.B."/>
            <person name="Leite R.B."/>
        </authorList>
    </citation>
    <scope>NUCLEOTIDE SEQUENCE [LARGE SCALE GENOMIC DNA]</scope>
    <source>
        <strain evidence="10 11">IPMA8</strain>
    </source>
</reference>
<feature type="transmembrane region" description="Helical" evidence="8">
    <location>
        <begin position="362"/>
        <end position="381"/>
    </location>
</feature>
<comment type="caution">
    <text evidence="10">The sequence shown here is derived from an EMBL/GenBank/DDBJ whole genome shotgun (WGS) entry which is preliminary data.</text>
</comment>
<protein>
    <recommendedName>
        <fullName evidence="8">Nitrate/nitrite transporter</fullName>
    </recommendedName>
</protein>
<evidence type="ECO:0000313" key="11">
    <source>
        <dbReference type="Proteomes" id="UP000702425"/>
    </source>
</evidence>
<gene>
    <name evidence="10" type="primary">narT</name>
    <name evidence="10" type="ORF">E5S67_05353</name>
</gene>